<evidence type="ECO:0008006" key="3">
    <source>
        <dbReference type="Google" id="ProtNLM"/>
    </source>
</evidence>
<proteinExistence type="predicted"/>
<dbReference type="Proteomes" id="UP000737171">
    <property type="component" value="Unassembled WGS sequence"/>
</dbReference>
<evidence type="ECO:0000313" key="2">
    <source>
        <dbReference type="Proteomes" id="UP000737171"/>
    </source>
</evidence>
<accession>A0ABX2EHF3</accession>
<comment type="caution">
    <text evidence="1">The sequence shown here is derived from an EMBL/GenBank/DDBJ whole genome shotgun (WGS) entry which is preliminary data.</text>
</comment>
<reference evidence="1 2" key="1">
    <citation type="submission" date="2020-05" db="EMBL/GenBank/DDBJ databases">
        <title>Aquincola sp. isolate from soil.</title>
        <authorList>
            <person name="Han J."/>
            <person name="Kim D.-U."/>
        </authorList>
    </citation>
    <scope>NUCLEOTIDE SEQUENCE [LARGE SCALE GENOMIC DNA]</scope>
    <source>
        <strain evidence="1 2">S2</strain>
    </source>
</reference>
<organism evidence="1 2">
    <name type="scientific">Pseudaquabacterium terrae</name>
    <dbReference type="NCBI Taxonomy" id="2732868"/>
    <lineage>
        <taxon>Bacteria</taxon>
        <taxon>Pseudomonadati</taxon>
        <taxon>Pseudomonadota</taxon>
        <taxon>Betaproteobacteria</taxon>
        <taxon>Burkholderiales</taxon>
        <taxon>Sphaerotilaceae</taxon>
        <taxon>Pseudaquabacterium</taxon>
    </lineage>
</organism>
<sequence>MVALVPCCCTAAFAQVVIYPRNVSATDSQYQYDYELLRLALQATRASHGDYELKPSTEPMNQARSADEIAKGSGLVTIFARSTSVEHEQRLLPIRIPVDKGLVSYRLFVIRADSQARLDGVRTLGELQRFSVGSFVTWTDTLILRRGGFEVVTGDSYEGLFRMLLARRFELFSRSVDEALREVDERRAELPELAVENGLLLYFPHTRYFFVGRSAGGEKLAARVEAGLERMIRDGSFDAHFLRHKGALIERANLKSRRLFRIDNPYLSPETPLARRELWYDPMR</sequence>
<gene>
    <name evidence="1" type="ORF">HLB44_13745</name>
</gene>
<evidence type="ECO:0000313" key="1">
    <source>
        <dbReference type="EMBL" id="NRF68052.1"/>
    </source>
</evidence>
<protein>
    <recommendedName>
        <fullName evidence="3">Solute-binding protein family 3/N-terminal domain-containing protein</fullName>
    </recommendedName>
</protein>
<name>A0ABX2EHF3_9BURK</name>
<dbReference type="EMBL" id="JABRWJ010000004">
    <property type="protein sequence ID" value="NRF68052.1"/>
    <property type="molecule type" value="Genomic_DNA"/>
</dbReference>
<dbReference type="SUPFAM" id="SSF53850">
    <property type="entry name" value="Periplasmic binding protein-like II"/>
    <property type="match status" value="1"/>
</dbReference>
<keyword evidence="2" id="KW-1185">Reference proteome</keyword>